<evidence type="ECO:0000256" key="3">
    <source>
        <dbReference type="ARBA" id="ARBA00007658"/>
    </source>
</evidence>
<evidence type="ECO:0000256" key="12">
    <source>
        <dbReference type="SAM" id="MobiDB-lite"/>
    </source>
</evidence>
<keyword evidence="5 11" id="KW-0378">Hydrolase</keyword>
<dbReference type="InterPro" id="IPR012341">
    <property type="entry name" value="6hp_glycosidase-like_sf"/>
</dbReference>
<accession>A0ABR3JXW4</accession>
<evidence type="ECO:0000256" key="9">
    <source>
        <dbReference type="ARBA" id="ARBA00047669"/>
    </source>
</evidence>
<dbReference type="EC" id="3.2.1.-" evidence="11"/>
<dbReference type="PANTHER" id="PTHR11742">
    <property type="entry name" value="MANNOSYL-OLIGOSACCHARIDE ALPHA-1,2-MANNOSIDASE-RELATED"/>
    <property type="match status" value="1"/>
</dbReference>
<evidence type="ECO:0000256" key="4">
    <source>
        <dbReference type="ARBA" id="ARBA00022729"/>
    </source>
</evidence>
<comment type="catalytic activity">
    <reaction evidence="10">
        <text>N(4)-(alpha-D-Man-(1-&gt;2)-alpha-D-Man-(1-&gt;2)-alpha-D-Man-(1-&gt;3)-[alpha-D-Man-(1-&gt;2)-alpha-D-Man-(1-&gt;3)-[alpha-D-Man-(1-&gt;2)-alpha-D-Man-(1-&gt;6)]-alpha-D-Man-(1-&gt;6)]-beta-D-Man-(1-&gt;4)-beta-D-GlcNAc-(1-&gt;4)-beta-D-GlcNAc)-L-asparaginyl-[protein] (N-glucan mannose isomer 9A1,2,3B1,2,3) + 4 H2O = N(4)-(alpha-D-Man-(1-&gt;3)-[alpha-D-Man-(1-&gt;3)-[alpha-D-Man-(1-&gt;6)]-alpha-D-Man-(1-&gt;6)]-beta-D-Man-(1-&gt;4)-beta-D-GlcNAc-(1-&gt;4)-beta-D-GlcNAc)-L-asparaginyl-[protein] (N-glucan mannose isomer 5A1,2) + 4 beta-D-mannose</text>
        <dbReference type="Rhea" id="RHEA:56008"/>
        <dbReference type="Rhea" id="RHEA-COMP:14356"/>
        <dbReference type="Rhea" id="RHEA-COMP:14367"/>
        <dbReference type="ChEBI" id="CHEBI:15377"/>
        <dbReference type="ChEBI" id="CHEBI:28563"/>
        <dbReference type="ChEBI" id="CHEBI:59087"/>
        <dbReference type="ChEBI" id="CHEBI:139493"/>
        <dbReference type="EC" id="3.2.1.113"/>
    </reaction>
</comment>
<evidence type="ECO:0000256" key="7">
    <source>
        <dbReference type="ARBA" id="ARBA00023180"/>
    </source>
</evidence>
<keyword evidence="4 13" id="KW-0732">Signal</keyword>
<evidence type="ECO:0000256" key="13">
    <source>
        <dbReference type="SAM" id="SignalP"/>
    </source>
</evidence>
<keyword evidence="7" id="KW-0325">Glycoprotein</keyword>
<evidence type="ECO:0000313" key="14">
    <source>
        <dbReference type="EMBL" id="KAL0959972.1"/>
    </source>
</evidence>
<dbReference type="PRINTS" id="PR00747">
    <property type="entry name" value="GLYHDRLASE47"/>
</dbReference>
<comment type="catalytic activity">
    <reaction evidence="9">
        <text>N(4)-(alpha-D-Man-(1-&gt;2)-alpha-D-Man-(1-&gt;2)-alpha-D-Man-(1-&gt;3)-[alpha-D-Man-(1-&gt;3)-[alpha-D-Man-(1-&gt;2)-alpha-D-Man-(1-&gt;6)]-alpha-D-Man-(1-&gt;6)]-beta-D-Man-(1-&gt;4)-beta-D-GlcNAc-(1-&gt;4)-beta-D-GlcNAc)-L-asparaginyl-[protein] (N-glucan mannose isomer 8A1,2,3B1,3) + 3 H2O = N(4)-(alpha-D-Man-(1-&gt;3)-[alpha-D-Man-(1-&gt;3)-[alpha-D-Man-(1-&gt;6)]-alpha-D-Man-(1-&gt;6)]-beta-D-Man-(1-&gt;4)-beta-D-GlcNAc-(1-&gt;4)-beta-D-GlcNAc)-L-asparaginyl-[protein] (N-glucan mannose isomer 5A1,2) + 3 beta-D-mannose</text>
        <dbReference type="Rhea" id="RHEA:56028"/>
        <dbReference type="Rhea" id="RHEA-COMP:14358"/>
        <dbReference type="Rhea" id="RHEA-COMP:14367"/>
        <dbReference type="ChEBI" id="CHEBI:15377"/>
        <dbReference type="ChEBI" id="CHEBI:28563"/>
        <dbReference type="ChEBI" id="CHEBI:59087"/>
        <dbReference type="ChEBI" id="CHEBI:60628"/>
        <dbReference type="EC" id="3.2.1.113"/>
    </reaction>
</comment>
<evidence type="ECO:0000256" key="8">
    <source>
        <dbReference type="ARBA" id="ARBA00023295"/>
    </source>
</evidence>
<comment type="pathway">
    <text evidence="2">Protein modification; protein glycosylation.</text>
</comment>
<comment type="caution">
    <text evidence="14">The sequence shown here is derived from an EMBL/GenBank/DDBJ whole genome shotgun (WGS) entry which is preliminary data.</text>
</comment>
<organism evidence="14 15">
    <name type="scientific">Hohenbuehelia grisea</name>
    <dbReference type="NCBI Taxonomy" id="104357"/>
    <lineage>
        <taxon>Eukaryota</taxon>
        <taxon>Fungi</taxon>
        <taxon>Dikarya</taxon>
        <taxon>Basidiomycota</taxon>
        <taxon>Agaricomycotina</taxon>
        <taxon>Agaricomycetes</taxon>
        <taxon>Agaricomycetidae</taxon>
        <taxon>Agaricales</taxon>
        <taxon>Pleurotineae</taxon>
        <taxon>Pleurotaceae</taxon>
        <taxon>Hohenbuehelia</taxon>
    </lineage>
</organism>
<dbReference type="Proteomes" id="UP001556367">
    <property type="component" value="Unassembled WGS sequence"/>
</dbReference>
<gene>
    <name evidence="14" type="ORF">HGRIS_011634</name>
</gene>
<reference evidence="15" key="1">
    <citation type="submission" date="2024-06" db="EMBL/GenBank/DDBJ databases">
        <title>Multi-omics analyses provide insights into the biosynthesis of the anticancer antibiotic pleurotin in Hohenbuehelia grisea.</title>
        <authorList>
            <person name="Weaver J.A."/>
            <person name="Alberti F."/>
        </authorList>
    </citation>
    <scope>NUCLEOTIDE SEQUENCE [LARGE SCALE GENOMIC DNA]</scope>
    <source>
        <strain evidence="15">T-177</strain>
    </source>
</reference>
<evidence type="ECO:0000256" key="11">
    <source>
        <dbReference type="RuleBase" id="RU361193"/>
    </source>
</evidence>
<sequence>MHSRSFALTLTLFTTVFTILSTPVSAGLVQVPGLQLPSDASKHRDDVKEIFVKSYQAYKEHAFGHDELAPVSEAFRDTRNGWGATIIDAMSTMFIMDLEDLFNEAVNFASQIDFSKSKTDSSVSVFETTIRYLGGLLSAYELSGQHTAALVDRAKELGDKLAHAWIGDKDIPYSHLDFNTNQPDPQHKTSNIAEAGTLVLEWSLLSQFTGNETYRDLAEQAFKHIARSPSPLPGLPAQGINPDTGDPVGAYVTWGGGSDSYLEYLIKYARLTNAEDPTYVAAWKTAVDSSIKHLLRRSTVGNHLYLADYHPEIGVIHSSSHLACFHGGNWILGGKLLNNDTIVDYGLELTDACWNTYASTHTGLGPETFEFMSPNELPSRWDVKPTAEQLRFYNEHGFFISASNYYMRPEVLESNFYAWRATGDTKYLDRAASAIESINKFLSVNGAFAGIEDVDAEDTKRTDIMESFWFAEVLKYLYLTFDDPSRMSLDEYVFNTEAQPFKAPAAKESYDTGTLESSQAPFKTKEGELPEVSPIPTGLARIVGVVLG</sequence>
<keyword evidence="6" id="KW-1015">Disulfide bond</keyword>
<protein>
    <recommendedName>
        <fullName evidence="11">alpha-1,2-Mannosidase</fullName>
        <ecNumber evidence="11">3.2.1.-</ecNumber>
    </recommendedName>
</protein>
<keyword evidence="15" id="KW-1185">Reference proteome</keyword>
<evidence type="ECO:0000256" key="5">
    <source>
        <dbReference type="ARBA" id="ARBA00022801"/>
    </source>
</evidence>
<feature type="signal peptide" evidence="13">
    <location>
        <begin position="1"/>
        <end position="26"/>
    </location>
</feature>
<evidence type="ECO:0000256" key="6">
    <source>
        <dbReference type="ARBA" id="ARBA00023157"/>
    </source>
</evidence>
<feature type="chain" id="PRO_5045831203" description="alpha-1,2-Mannosidase" evidence="13">
    <location>
        <begin position="27"/>
        <end position="548"/>
    </location>
</feature>
<dbReference type="PANTHER" id="PTHR11742:SF101">
    <property type="entry name" value="MANNOSYL-OLIGOSACCHARIDE ALPHA-1,2-MANNOSIDASE 1B"/>
    <property type="match status" value="1"/>
</dbReference>
<keyword evidence="8 11" id="KW-0326">Glycosidase</keyword>
<evidence type="ECO:0000256" key="2">
    <source>
        <dbReference type="ARBA" id="ARBA00004922"/>
    </source>
</evidence>
<proteinExistence type="inferred from homology"/>
<dbReference type="InterPro" id="IPR050749">
    <property type="entry name" value="Glycosyl_Hydrolase_47"/>
</dbReference>
<feature type="compositionally biased region" description="Polar residues" evidence="12">
    <location>
        <begin position="511"/>
        <end position="521"/>
    </location>
</feature>
<dbReference type="InterPro" id="IPR001382">
    <property type="entry name" value="Glyco_hydro_47"/>
</dbReference>
<evidence type="ECO:0000256" key="1">
    <source>
        <dbReference type="ARBA" id="ARBA00001913"/>
    </source>
</evidence>
<dbReference type="InterPro" id="IPR036026">
    <property type="entry name" value="Seven-hairpin_glycosidases"/>
</dbReference>
<dbReference type="EMBL" id="JASNQZ010000002">
    <property type="protein sequence ID" value="KAL0959972.1"/>
    <property type="molecule type" value="Genomic_DNA"/>
</dbReference>
<comment type="cofactor">
    <cofactor evidence="1">
        <name>Ca(2+)</name>
        <dbReference type="ChEBI" id="CHEBI:29108"/>
    </cofactor>
</comment>
<evidence type="ECO:0000256" key="10">
    <source>
        <dbReference type="ARBA" id="ARBA00048605"/>
    </source>
</evidence>
<dbReference type="Pfam" id="PF01532">
    <property type="entry name" value="Glyco_hydro_47"/>
    <property type="match status" value="1"/>
</dbReference>
<feature type="region of interest" description="Disordered" evidence="12">
    <location>
        <begin position="505"/>
        <end position="528"/>
    </location>
</feature>
<dbReference type="Gene3D" id="1.50.10.10">
    <property type="match status" value="1"/>
</dbReference>
<comment type="similarity">
    <text evidence="3 11">Belongs to the glycosyl hydrolase 47 family.</text>
</comment>
<name>A0ABR3JXW4_9AGAR</name>
<evidence type="ECO:0000313" key="15">
    <source>
        <dbReference type="Proteomes" id="UP001556367"/>
    </source>
</evidence>
<dbReference type="SUPFAM" id="SSF48225">
    <property type="entry name" value="Seven-hairpin glycosidases"/>
    <property type="match status" value="1"/>
</dbReference>